<sequence>MALSRKVDLSNTALAFRGYNATNLGRTAELLAIDAYHGILEEELLRFADVCSEVTGRPVNLMDRVKSLKEPSLENYAEAISLIAAVEVAQLRLLHEVHDVDIARVGLSFGYSLGELVSISCAGVFDPAEMIRVPLAMAADAVALAADVTMGVLFSRGPKINQADVERLCHQITADGDGTIAISAMLSPNTFLLLGQRDTTARFKDTMRELLPYRAQLRTNDMRWPPLHTPIVRQRQIPDRAAVMMETLDGGFLPPNPPVLSLVTGKLSYNDHSAREILRQWIDQPQRLWDAIDYCLDKGIERVIHIGPEPNVIPATFHRLSENILEQTNCNSLSCYGLKAVSHLARRPWLSGMLPGRANLLRAPYVEHIILEDWLLENAPVPV</sequence>
<dbReference type="Gene3D" id="3.40.366.10">
    <property type="entry name" value="Malonyl-Coenzyme A Acyl Carrier Protein, domain 2"/>
    <property type="match status" value="1"/>
</dbReference>
<evidence type="ECO:0000313" key="5">
    <source>
        <dbReference type="EMBL" id="QEG35513.1"/>
    </source>
</evidence>
<dbReference type="OrthoDB" id="241980at2"/>
<evidence type="ECO:0000256" key="1">
    <source>
        <dbReference type="ARBA" id="ARBA00013258"/>
    </source>
</evidence>
<dbReference type="EC" id="2.3.1.39" evidence="1"/>
<evidence type="ECO:0000256" key="4">
    <source>
        <dbReference type="ARBA" id="ARBA00048462"/>
    </source>
</evidence>
<dbReference type="Gene3D" id="3.30.70.250">
    <property type="entry name" value="Malonyl-CoA ACP transacylase, ACP-binding"/>
    <property type="match status" value="1"/>
</dbReference>
<name>A0A5B9QND9_9BACT</name>
<comment type="catalytic activity">
    <reaction evidence="4">
        <text>holo-[ACP] + malonyl-CoA = malonyl-[ACP] + CoA</text>
        <dbReference type="Rhea" id="RHEA:41792"/>
        <dbReference type="Rhea" id="RHEA-COMP:9623"/>
        <dbReference type="Rhea" id="RHEA-COMP:9685"/>
        <dbReference type="ChEBI" id="CHEBI:57287"/>
        <dbReference type="ChEBI" id="CHEBI:57384"/>
        <dbReference type="ChEBI" id="CHEBI:64479"/>
        <dbReference type="ChEBI" id="CHEBI:78449"/>
        <dbReference type="EC" id="2.3.1.39"/>
    </reaction>
</comment>
<dbReference type="GO" id="GO:0004314">
    <property type="term" value="F:[acyl-carrier-protein] S-malonyltransferase activity"/>
    <property type="evidence" value="ECO:0007669"/>
    <property type="project" value="UniProtKB-EC"/>
</dbReference>
<evidence type="ECO:0000256" key="3">
    <source>
        <dbReference type="ARBA" id="ARBA00023315"/>
    </source>
</evidence>
<dbReference type="GO" id="GO:0006633">
    <property type="term" value="P:fatty acid biosynthetic process"/>
    <property type="evidence" value="ECO:0007669"/>
    <property type="project" value="TreeGrafter"/>
</dbReference>
<dbReference type="SUPFAM" id="SSF52151">
    <property type="entry name" value="FabD/lysophospholipase-like"/>
    <property type="match status" value="1"/>
</dbReference>
<dbReference type="Proteomes" id="UP000323917">
    <property type="component" value="Chromosome"/>
</dbReference>
<evidence type="ECO:0000313" key="6">
    <source>
        <dbReference type="Proteomes" id="UP000323917"/>
    </source>
</evidence>
<dbReference type="PANTHER" id="PTHR42681">
    <property type="entry name" value="MALONYL-COA-ACYL CARRIER PROTEIN TRANSACYLASE, MITOCHONDRIAL"/>
    <property type="match status" value="1"/>
</dbReference>
<evidence type="ECO:0000256" key="2">
    <source>
        <dbReference type="ARBA" id="ARBA00022679"/>
    </source>
</evidence>
<accession>A0A5B9QND9</accession>
<dbReference type="RefSeq" id="WP_148074019.1">
    <property type="nucleotide sequence ID" value="NZ_CP042913.1"/>
</dbReference>
<dbReference type="PANTHER" id="PTHR42681:SF1">
    <property type="entry name" value="MALONYL-COA-ACYL CARRIER PROTEIN TRANSACYLASE, MITOCHONDRIAL"/>
    <property type="match status" value="1"/>
</dbReference>
<organism evidence="5 6">
    <name type="scientific">Bythopirellula goksoeyrii</name>
    <dbReference type="NCBI Taxonomy" id="1400387"/>
    <lineage>
        <taxon>Bacteria</taxon>
        <taxon>Pseudomonadati</taxon>
        <taxon>Planctomycetota</taxon>
        <taxon>Planctomycetia</taxon>
        <taxon>Pirellulales</taxon>
        <taxon>Lacipirellulaceae</taxon>
        <taxon>Bythopirellula</taxon>
    </lineage>
</organism>
<dbReference type="EMBL" id="CP042913">
    <property type="protein sequence ID" value="QEG35513.1"/>
    <property type="molecule type" value="Genomic_DNA"/>
</dbReference>
<protein>
    <recommendedName>
        <fullName evidence="1">[acyl-carrier-protein] S-malonyltransferase</fullName>
        <ecNumber evidence="1">2.3.1.39</ecNumber>
    </recommendedName>
</protein>
<dbReference type="InterPro" id="IPR050858">
    <property type="entry name" value="Mal-CoA-ACP_Trans/PKS_FabD"/>
</dbReference>
<reference evidence="5 6" key="1">
    <citation type="submission" date="2019-08" db="EMBL/GenBank/DDBJ databases">
        <title>Deep-cultivation of Planctomycetes and their phenomic and genomic characterization uncovers novel biology.</title>
        <authorList>
            <person name="Wiegand S."/>
            <person name="Jogler M."/>
            <person name="Boedeker C."/>
            <person name="Pinto D."/>
            <person name="Vollmers J."/>
            <person name="Rivas-Marin E."/>
            <person name="Kohn T."/>
            <person name="Peeters S.H."/>
            <person name="Heuer A."/>
            <person name="Rast P."/>
            <person name="Oberbeckmann S."/>
            <person name="Bunk B."/>
            <person name="Jeske O."/>
            <person name="Meyerdierks A."/>
            <person name="Storesund J.E."/>
            <person name="Kallscheuer N."/>
            <person name="Luecker S."/>
            <person name="Lage O.M."/>
            <person name="Pohl T."/>
            <person name="Merkel B.J."/>
            <person name="Hornburger P."/>
            <person name="Mueller R.-W."/>
            <person name="Bruemmer F."/>
            <person name="Labrenz M."/>
            <person name="Spormann A.M."/>
            <person name="Op den Camp H."/>
            <person name="Overmann J."/>
            <person name="Amann R."/>
            <person name="Jetten M.S.M."/>
            <person name="Mascher T."/>
            <person name="Medema M.H."/>
            <person name="Devos D.P."/>
            <person name="Kaster A.-K."/>
            <person name="Ovreas L."/>
            <person name="Rohde M."/>
            <person name="Galperin M.Y."/>
            <person name="Jogler C."/>
        </authorList>
    </citation>
    <scope>NUCLEOTIDE SEQUENCE [LARGE SCALE GENOMIC DNA]</scope>
    <source>
        <strain evidence="5 6">Pr1d</strain>
    </source>
</reference>
<dbReference type="AlphaFoldDB" id="A0A5B9QND9"/>
<gene>
    <name evidence="5" type="primary">fenF</name>
    <name evidence="5" type="ORF">Pr1d_28140</name>
</gene>
<dbReference type="InterPro" id="IPR001227">
    <property type="entry name" value="Ac_transferase_dom_sf"/>
</dbReference>
<keyword evidence="6" id="KW-1185">Reference proteome</keyword>
<keyword evidence="3 5" id="KW-0012">Acyltransferase</keyword>
<dbReference type="KEGG" id="bgok:Pr1d_28140"/>
<proteinExistence type="predicted"/>
<keyword evidence="2 5" id="KW-0808">Transferase</keyword>
<dbReference type="InterPro" id="IPR016035">
    <property type="entry name" value="Acyl_Trfase/lysoPLipase"/>
</dbReference>